<evidence type="ECO:0000256" key="4">
    <source>
        <dbReference type="ARBA" id="ARBA00022448"/>
    </source>
</evidence>
<dbReference type="NCBIfam" id="TIGR02473">
    <property type="entry name" value="flagell_FliJ"/>
    <property type="match status" value="1"/>
</dbReference>
<accession>A0A1G7WES3</accession>
<evidence type="ECO:0000256" key="2">
    <source>
        <dbReference type="ARBA" id="ARBA00010004"/>
    </source>
</evidence>
<evidence type="ECO:0000256" key="10">
    <source>
        <dbReference type="ARBA" id="ARBA00023225"/>
    </source>
</evidence>
<evidence type="ECO:0000256" key="6">
    <source>
        <dbReference type="ARBA" id="ARBA00022500"/>
    </source>
</evidence>
<dbReference type="Proteomes" id="UP000198956">
    <property type="component" value="Unassembled WGS sequence"/>
</dbReference>
<keyword evidence="4" id="KW-0813">Transport</keyword>
<keyword evidence="7" id="KW-1005">Bacterial flagellum biogenesis</keyword>
<dbReference type="EMBL" id="FNDE01000001">
    <property type="protein sequence ID" value="SDG70344.1"/>
    <property type="molecule type" value="Genomic_DNA"/>
</dbReference>
<dbReference type="GO" id="GO:0044781">
    <property type="term" value="P:bacterial-type flagellum organization"/>
    <property type="evidence" value="ECO:0007669"/>
    <property type="project" value="UniProtKB-KW"/>
</dbReference>
<evidence type="ECO:0000256" key="1">
    <source>
        <dbReference type="ARBA" id="ARBA00004413"/>
    </source>
</evidence>
<name>A0A1G7WES3_ANETH</name>
<comment type="similarity">
    <text evidence="2">Belongs to the FliJ family.</text>
</comment>
<organism evidence="13 14">
    <name type="scientific">Aneurinibacillus thermoaerophilus</name>
    <dbReference type="NCBI Taxonomy" id="143495"/>
    <lineage>
        <taxon>Bacteria</taxon>
        <taxon>Bacillati</taxon>
        <taxon>Bacillota</taxon>
        <taxon>Bacilli</taxon>
        <taxon>Bacillales</taxon>
        <taxon>Paenibacillaceae</taxon>
        <taxon>Aneurinibacillus group</taxon>
        <taxon>Aneurinibacillus</taxon>
    </lineage>
</organism>
<evidence type="ECO:0000313" key="12">
    <source>
        <dbReference type="EMBL" id="QYY41581.1"/>
    </source>
</evidence>
<evidence type="ECO:0000256" key="11">
    <source>
        <dbReference type="SAM" id="Coils"/>
    </source>
</evidence>
<dbReference type="GO" id="GO:0005886">
    <property type="term" value="C:plasma membrane"/>
    <property type="evidence" value="ECO:0007669"/>
    <property type="project" value="UniProtKB-SubCell"/>
</dbReference>
<dbReference type="InterPro" id="IPR053716">
    <property type="entry name" value="Flag_assembly_chemotaxis_eff"/>
</dbReference>
<keyword evidence="8" id="KW-0653">Protein transport</keyword>
<dbReference type="OrthoDB" id="2678901at2"/>
<evidence type="ECO:0000313" key="15">
    <source>
        <dbReference type="Proteomes" id="UP000826616"/>
    </source>
</evidence>
<reference evidence="13 14" key="1">
    <citation type="submission" date="2016-10" db="EMBL/GenBank/DDBJ databases">
        <authorList>
            <person name="de Groot N.N."/>
        </authorList>
    </citation>
    <scope>NUCLEOTIDE SEQUENCE [LARGE SCALE GENOMIC DNA]</scope>
    <source>
        <strain evidence="13 14">L 420-91</strain>
    </source>
</reference>
<keyword evidence="6" id="KW-0145">Chemotaxis</keyword>
<keyword evidence="13" id="KW-0282">Flagellum</keyword>
<keyword evidence="11" id="KW-0175">Coiled coil</keyword>
<sequence>MAFTYTFQKILNMKEKEKEQAQMDYSKSVQLLQKEQQRLVSLEKNKQEMERRIMQQGKNISLAELKINYEYIGHLQRLIIQANESKAQAEKEVEAKQFILSERAIEHKVWEKLKDHVFERYKAETRQAEQKELDEMAVARYYRQKVNPR</sequence>
<dbReference type="GO" id="GO:0006935">
    <property type="term" value="P:chemotaxis"/>
    <property type="evidence" value="ECO:0007669"/>
    <property type="project" value="UniProtKB-KW"/>
</dbReference>
<evidence type="ECO:0000313" key="13">
    <source>
        <dbReference type="EMBL" id="SDG70344.1"/>
    </source>
</evidence>
<evidence type="ECO:0000313" key="14">
    <source>
        <dbReference type="Proteomes" id="UP000198956"/>
    </source>
</evidence>
<dbReference type="GO" id="GO:0009288">
    <property type="term" value="C:bacterial-type flagellum"/>
    <property type="evidence" value="ECO:0007669"/>
    <property type="project" value="InterPro"/>
</dbReference>
<keyword evidence="13" id="KW-0966">Cell projection</keyword>
<evidence type="ECO:0000256" key="9">
    <source>
        <dbReference type="ARBA" id="ARBA00023136"/>
    </source>
</evidence>
<dbReference type="GO" id="GO:0071973">
    <property type="term" value="P:bacterial-type flagellum-dependent cell motility"/>
    <property type="evidence" value="ECO:0007669"/>
    <property type="project" value="InterPro"/>
</dbReference>
<dbReference type="InterPro" id="IPR012823">
    <property type="entry name" value="Flagell_FliJ"/>
</dbReference>
<keyword evidence="15" id="KW-1185">Reference proteome</keyword>
<proteinExistence type="inferred from homology"/>
<keyword evidence="5" id="KW-1003">Cell membrane</keyword>
<gene>
    <name evidence="12" type="primary">fliJ</name>
    <name evidence="12" type="ORF">K3F53_11605</name>
    <name evidence="13" type="ORF">SAMN04489735_1001178</name>
</gene>
<dbReference type="Gene3D" id="1.10.287.1700">
    <property type="match status" value="1"/>
</dbReference>
<protein>
    <recommendedName>
        <fullName evidence="3">Flagellar FliJ protein</fullName>
    </recommendedName>
</protein>
<reference evidence="12 15" key="2">
    <citation type="submission" date="2021-08" db="EMBL/GenBank/DDBJ databases">
        <title>Complete genome sequence of the strain Aneurinibacillus thermoaerophilus CCM 8960.</title>
        <authorList>
            <person name="Musilova J."/>
            <person name="Kourilova X."/>
            <person name="Pernicova I."/>
            <person name="Bezdicek M."/>
            <person name="Lengerova M."/>
            <person name="Obruca S."/>
            <person name="Sedlar K."/>
        </authorList>
    </citation>
    <scope>NUCLEOTIDE SEQUENCE [LARGE SCALE GENOMIC DNA]</scope>
    <source>
        <strain evidence="12 15">CCM 8960</strain>
    </source>
</reference>
<evidence type="ECO:0000256" key="3">
    <source>
        <dbReference type="ARBA" id="ARBA00020392"/>
    </source>
</evidence>
<dbReference type="GeneID" id="97142018"/>
<feature type="coiled-coil region" evidence="11">
    <location>
        <begin position="32"/>
        <end position="92"/>
    </location>
</feature>
<dbReference type="AlphaFoldDB" id="A0A1G7WES3"/>
<dbReference type="RefSeq" id="WP_057898407.1">
    <property type="nucleotide sequence ID" value="NZ_CP080764.1"/>
</dbReference>
<dbReference type="Proteomes" id="UP000826616">
    <property type="component" value="Chromosome"/>
</dbReference>
<evidence type="ECO:0000256" key="5">
    <source>
        <dbReference type="ARBA" id="ARBA00022475"/>
    </source>
</evidence>
<dbReference type="Pfam" id="PF02050">
    <property type="entry name" value="FliJ"/>
    <property type="match status" value="1"/>
</dbReference>
<keyword evidence="10" id="KW-1006">Bacterial flagellum protein export</keyword>
<dbReference type="GO" id="GO:0015031">
    <property type="term" value="P:protein transport"/>
    <property type="evidence" value="ECO:0007669"/>
    <property type="project" value="UniProtKB-KW"/>
</dbReference>
<dbReference type="EMBL" id="CP080764">
    <property type="protein sequence ID" value="QYY41581.1"/>
    <property type="molecule type" value="Genomic_DNA"/>
</dbReference>
<comment type="subcellular location">
    <subcellularLocation>
        <location evidence="1">Cell membrane</location>
        <topology evidence="1">Peripheral membrane protein</topology>
        <orientation evidence="1">Cytoplasmic side</orientation>
    </subcellularLocation>
</comment>
<keyword evidence="13" id="KW-0969">Cilium</keyword>
<keyword evidence="9" id="KW-0472">Membrane</keyword>
<evidence type="ECO:0000256" key="8">
    <source>
        <dbReference type="ARBA" id="ARBA00022927"/>
    </source>
</evidence>
<evidence type="ECO:0000256" key="7">
    <source>
        <dbReference type="ARBA" id="ARBA00022795"/>
    </source>
</evidence>